<protein>
    <recommendedName>
        <fullName evidence="3">Fido domain-containing protein</fullName>
    </recommendedName>
</protein>
<evidence type="ECO:0008006" key="3">
    <source>
        <dbReference type="Google" id="ProtNLM"/>
    </source>
</evidence>
<dbReference type="RefSeq" id="WP_349227434.1">
    <property type="nucleotide sequence ID" value="NZ_JBBNOP010000006.1"/>
</dbReference>
<proteinExistence type="predicted"/>
<evidence type="ECO:0000313" key="1">
    <source>
        <dbReference type="EMBL" id="MEQ3362962.1"/>
    </source>
</evidence>
<dbReference type="Proteomes" id="UP001487305">
    <property type="component" value="Unassembled WGS sequence"/>
</dbReference>
<gene>
    <name evidence="1" type="ORF">AAA083_08230</name>
</gene>
<organism evidence="1 2">
    <name type="scientific">Raoultibacter massiliensis</name>
    <dbReference type="NCBI Taxonomy" id="1852371"/>
    <lineage>
        <taxon>Bacteria</taxon>
        <taxon>Bacillati</taxon>
        <taxon>Actinomycetota</taxon>
        <taxon>Coriobacteriia</taxon>
        <taxon>Eggerthellales</taxon>
        <taxon>Eggerthellaceae</taxon>
        <taxon>Raoultibacter</taxon>
    </lineage>
</organism>
<accession>A0ABV1JD09</accession>
<keyword evidence="2" id="KW-1185">Reference proteome</keyword>
<sequence length="520" mass="59296">MDNKVTADDYSLLERALSLSSMRAQTLESLSAGLGETVEDASLYWFAANKLRRSQGRYLPTPYDAPLDERGEQQCPSDSWYSQTWRLGRLLERFQINEALAVHYADILTDPEGGHYELNLAASEVVLAVCFENVSLDKQRMKRVCVHACEPTNGIELLVSNAGKILLSVEDYRDKPITAAFIEGLYARLVEGISIKEVSEVEEHDANTVEDLRKKALDSFCCCLWPREGGAAELGFDGADCRHLGDCGNHSLVNALIALHYFKTFRLFPAGNNVLAYLLYFLILHREGYHFSAHVPVFKLLYACDEAGDPRAGLPCDPDELAVECGGYRDLTRFFEQAVEAIVDEQRWTMTKLDGMSRRRERFRIIIDSDETMNFRQKEVLLEAILHSNAEFTYGIHEQRYDVSYPCARSDFARLLDMGFLRQHDDGIRHFFVAADGFEQTFLEYLKNHCSPAFYRYYNEDGSLRSEYRSAEAASHAFNRDIGFYEKSLLDKTYIEHHDFRRAPIADCDGPRRRSCLGDG</sequence>
<reference evidence="1 2" key="1">
    <citation type="submission" date="2024-04" db="EMBL/GenBank/DDBJ databases">
        <title>Human intestinal bacterial collection.</title>
        <authorList>
            <person name="Pauvert C."/>
            <person name="Hitch T.C.A."/>
            <person name="Clavel T."/>
        </authorList>
    </citation>
    <scope>NUCLEOTIDE SEQUENCE [LARGE SCALE GENOMIC DNA]</scope>
    <source>
        <strain evidence="1 2">CLA-KB-H42</strain>
    </source>
</reference>
<comment type="caution">
    <text evidence="1">The sequence shown here is derived from an EMBL/GenBank/DDBJ whole genome shotgun (WGS) entry which is preliminary data.</text>
</comment>
<dbReference type="EMBL" id="JBBNOP010000006">
    <property type="protein sequence ID" value="MEQ3362962.1"/>
    <property type="molecule type" value="Genomic_DNA"/>
</dbReference>
<evidence type="ECO:0000313" key="2">
    <source>
        <dbReference type="Proteomes" id="UP001487305"/>
    </source>
</evidence>
<name>A0ABV1JD09_9ACTN</name>